<geneLocation type="plasmid" evidence="2 3">
    <name>pHLA</name>
</geneLocation>
<name>A0AA47JMZ5_VIBPH</name>
<accession>A0AA47JMZ5</accession>
<keyword evidence="1" id="KW-0812">Transmembrane</keyword>
<keyword evidence="2" id="KW-0614">Plasmid</keyword>
<evidence type="ECO:0000256" key="1">
    <source>
        <dbReference type="SAM" id="Phobius"/>
    </source>
</evidence>
<feature type="transmembrane region" description="Helical" evidence="1">
    <location>
        <begin position="6"/>
        <end position="29"/>
    </location>
</feature>
<keyword evidence="1" id="KW-0472">Membrane</keyword>
<dbReference type="EMBL" id="CP114196">
    <property type="protein sequence ID" value="WAT93797.1"/>
    <property type="molecule type" value="Genomic_DNA"/>
</dbReference>
<organism evidence="2 3">
    <name type="scientific">Vibrio parahaemolyticus</name>
    <dbReference type="NCBI Taxonomy" id="670"/>
    <lineage>
        <taxon>Bacteria</taxon>
        <taxon>Pseudomonadati</taxon>
        <taxon>Pseudomonadota</taxon>
        <taxon>Gammaproteobacteria</taxon>
        <taxon>Vibrionales</taxon>
        <taxon>Vibrionaceae</taxon>
        <taxon>Vibrio</taxon>
    </lineage>
</organism>
<reference evidence="2" key="1">
    <citation type="submission" date="2022-12" db="EMBL/GenBank/DDBJ databases">
        <title>Vibrio parahaemolyticus become highly virulent by producing novel Tc toxins.</title>
        <authorList>
            <person name="Yang F."/>
            <person name="You Y."/>
            <person name="Lai Q."/>
            <person name="Xu L."/>
            <person name="Li F."/>
        </authorList>
    </citation>
    <scope>NUCLEOTIDE SEQUENCE</scope>
    <source>
        <strain evidence="2">Vp-HL-202005</strain>
        <plasmid evidence="2">pHLA</plasmid>
    </source>
</reference>
<keyword evidence="1" id="KW-1133">Transmembrane helix</keyword>
<gene>
    <name evidence="2" type="ORF">O1Q84_26095</name>
</gene>
<protein>
    <submittedName>
        <fullName evidence="2">Uncharacterized protein</fullName>
    </submittedName>
</protein>
<sequence>MEGLGIVVFNGIGMLLCFSIGSFVAYFGYKIFKRGASLKEEEQLIEWNNLKVSSKGGGAIVTSSSAIWAIVGLYVSPGISNTPNGPDYTSIHNKQNIELKVASAYVDDPESILDNPEELKKYFSESLSSRDYDVGIIHVNGRIGRLDSDSTNYLVDSSGNTTLTAEAEGEFGKVLVLFRPKVNEKNQLIFDADALVKNVDINRLDKVKSSD</sequence>
<evidence type="ECO:0000313" key="3">
    <source>
        <dbReference type="Proteomes" id="UP001156560"/>
    </source>
</evidence>
<dbReference type="AlphaFoldDB" id="A0AA47JMZ5"/>
<evidence type="ECO:0000313" key="2">
    <source>
        <dbReference type="EMBL" id="WAT93797.1"/>
    </source>
</evidence>
<dbReference type="RefSeq" id="WP_269169655.1">
    <property type="nucleotide sequence ID" value="NZ_CP114196.1"/>
</dbReference>
<dbReference type="Proteomes" id="UP001156560">
    <property type="component" value="Plasmid pHLA"/>
</dbReference>
<proteinExistence type="predicted"/>